<reference evidence="1" key="1">
    <citation type="submission" date="2023-03" db="EMBL/GenBank/DDBJ databases">
        <title>MT1 and MT2 Draft Genomes of Novel Species.</title>
        <authorList>
            <person name="Venkateswaran K."/>
        </authorList>
    </citation>
    <scope>NUCLEOTIDE SEQUENCE</scope>
    <source>
        <strain evidence="1">F6_8S_P_1A</strain>
    </source>
</reference>
<evidence type="ECO:0000313" key="2">
    <source>
        <dbReference type="Proteomes" id="UP001174210"/>
    </source>
</evidence>
<sequence length="43" mass="4971">MIETANTDASEPDNETAVDYMRRRVQSLTQPFELETDGEPFEH</sequence>
<name>A0ABT8J0N0_9MICO</name>
<organism evidence="1 2">
    <name type="scientific">Leifsonia virtsii</name>
    <dbReference type="NCBI Taxonomy" id="3035915"/>
    <lineage>
        <taxon>Bacteria</taxon>
        <taxon>Bacillati</taxon>
        <taxon>Actinomycetota</taxon>
        <taxon>Actinomycetes</taxon>
        <taxon>Micrococcales</taxon>
        <taxon>Microbacteriaceae</taxon>
        <taxon>Leifsonia</taxon>
    </lineage>
</organism>
<comment type="caution">
    <text evidence="1">The sequence shown here is derived from an EMBL/GenBank/DDBJ whole genome shotgun (WGS) entry which is preliminary data.</text>
</comment>
<keyword evidence="2" id="KW-1185">Reference proteome</keyword>
<protein>
    <submittedName>
        <fullName evidence="1">Uncharacterized protein</fullName>
    </submittedName>
</protein>
<dbReference type="Proteomes" id="UP001174210">
    <property type="component" value="Unassembled WGS sequence"/>
</dbReference>
<evidence type="ECO:0000313" key="1">
    <source>
        <dbReference type="EMBL" id="MDN4598620.1"/>
    </source>
</evidence>
<gene>
    <name evidence="1" type="ORF">P5G59_15815</name>
</gene>
<proteinExistence type="predicted"/>
<dbReference type="EMBL" id="JAROCB010000004">
    <property type="protein sequence ID" value="MDN4598620.1"/>
    <property type="molecule type" value="Genomic_DNA"/>
</dbReference>
<accession>A0ABT8J0N0</accession>
<dbReference type="RefSeq" id="WP_301219958.1">
    <property type="nucleotide sequence ID" value="NZ_JAROCB010000004.1"/>
</dbReference>